<reference evidence="1" key="1">
    <citation type="journal article" date="2020" name="Nature">
        <title>Giant virus diversity and host interactions through global metagenomics.</title>
        <authorList>
            <person name="Schulz F."/>
            <person name="Roux S."/>
            <person name="Paez-Espino D."/>
            <person name="Jungbluth S."/>
            <person name="Walsh D.A."/>
            <person name="Denef V.J."/>
            <person name="McMahon K.D."/>
            <person name="Konstantinidis K.T."/>
            <person name="Eloe-Fadrosh E.A."/>
            <person name="Kyrpides N.C."/>
            <person name="Woyke T."/>
        </authorList>
    </citation>
    <scope>NUCLEOTIDE SEQUENCE</scope>
    <source>
        <strain evidence="1">GVMAG-S-1101164-72</strain>
    </source>
</reference>
<name>A0A6C0API7_9ZZZZ</name>
<proteinExistence type="predicted"/>
<dbReference type="EMBL" id="MN740759">
    <property type="protein sequence ID" value="QHS81737.1"/>
    <property type="molecule type" value="Genomic_DNA"/>
</dbReference>
<accession>A0A6C0API7</accession>
<organism evidence="1">
    <name type="scientific">viral metagenome</name>
    <dbReference type="NCBI Taxonomy" id="1070528"/>
    <lineage>
        <taxon>unclassified sequences</taxon>
        <taxon>metagenomes</taxon>
        <taxon>organismal metagenomes</taxon>
    </lineage>
</organism>
<protein>
    <submittedName>
        <fullName evidence="1">Uncharacterized protein</fullName>
    </submittedName>
</protein>
<dbReference type="AlphaFoldDB" id="A0A6C0API7"/>
<sequence length="515" mass="56962">MYAFLCLLIVLLVLYVVADQTKKESFVGEVPLFTKSEVTIPASMKEPAVTELPVSEELEVEGTVLPGALPVGPYQQLFRNAPYVYQEPSLVRTNRARILELLERVKGFLAFQAQEIEDRSDPAIQLPLQTARGDFKRLESEANVLQRNPGLEPQMTELDIAQIDDNLAYLQREVELIGSNRPFQSPVHDLDLEGFVGSQKQSLTKESATKLFKEGFENSQQQATPDELKTFSQKLQAEILRLSASGTTDPIVQARVGNLTKMKSDVDEIIANVNNGNMLQSEIPIMKSAIDQALPILGKPTQPLPQILKAYDLPAPLASLLPTGVANDPESKRQIGGLISKYANDFFQGASTELTFKVNYVSPREVQLAEAQGSGLDSYYQDDESTITKTGFPSKRDLDSVAVDESLTGMDAPDAITDPYAMDVRAEGRTPAAAERGPSHFDWRRRAYDIVDQIKKRGMKPEDFGADLKKLGKPSASFSWKGFTQMVCTRLQATDSFKMDEMCGCPPASWKGWNA</sequence>
<evidence type="ECO:0000313" key="1">
    <source>
        <dbReference type="EMBL" id="QHS81737.1"/>
    </source>
</evidence>